<dbReference type="AlphaFoldDB" id="A0A1Q8SNF4"/>
<proteinExistence type="predicted"/>
<keyword evidence="2" id="KW-1185">Reference proteome</keyword>
<comment type="caution">
    <text evidence="1">The sequence shown here is derived from an EMBL/GenBank/DDBJ whole genome shotgun (WGS) entry which is preliminary data.</text>
</comment>
<evidence type="ECO:0000313" key="1">
    <source>
        <dbReference type="EMBL" id="OLO02999.1"/>
    </source>
</evidence>
<protein>
    <submittedName>
        <fullName evidence="1">Uncharacterized protein</fullName>
    </submittedName>
</protein>
<dbReference type="Proteomes" id="UP000186878">
    <property type="component" value="Unassembled WGS sequence"/>
</dbReference>
<accession>A0A1Q8SNF4</accession>
<reference evidence="1 2" key="1">
    <citation type="submission" date="2016-12" db="EMBL/GenBank/DDBJ databases">
        <title>Draft genome sequences of strains Salinicola socius SMB35, Salinicola sp. MH3R3-1 and Chromohalobacter sp. SMB17 from the Verkhnekamsk potash mining region of Russia.</title>
        <authorList>
            <person name="Mavrodi D.V."/>
            <person name="Olsson B.E."/>
            <person name="Korsakova E.S."/>
            <person name="Pyankova A."/>
            <person name="Mavrodi O.V."/>
            <person name="Plotnikova E.G."/>
        </authorList>
    </citation>
    <scope>NUCLEOTIDE SEQUENCE [LARGE SCALE GENOMIC DNA]</scope>
    <source>
        <strain evidence="1 2">SMB35</strain>
    </source>
</reference>
<name>A0A1Q8SNF4_9GAMM</name>
<sequence length="102" mass="11776">MKFKASPDKFEAENALADIMEITKFSQIKLQIEYYGRQGGRFLHSDFITDDDGFSEIIKCYKADGVKHEDTDDGLKTQFSFNVDLKRLLTEIEIDEHGHILD</sequence>
<dbReference type="EMBL" id="MSDO01000026">
    <property type="protein sequence ID" value="OLO02999.1"/>
    <property type="molecule type" value="Genomic_DNA"/>
</dbReference>
<organism evidence="1 2">
    <name type="scientific">Salinicola socius</name>
    <dbReference type="NCBI Taxonomy" id="404433"/>
    <lineage>
        <taxon>Bacteria</taxon>
        <taxon>Pseudomonadati</taxon>
        <taxon>Pseudomonadota</taxon>
        <taxon>Gammaproteobacteria</taxon>
        <taxon>Oceanospirillales</taxon>
        <taxon>Halomonadaceae</taxon>
        <taxon>Salinicola</taxon>
    </lineage>
</organism>
<evidence type="ECO:0000313" key="2">
    <source>
        <dbReference type="Proteomes" id="UP000186878"/>
    </source>
</evidence>
<gene>
    <name evidence="1" type="ORF">BTW07_16825</name>
</gene>